<dbReference type="EMBL" id="GL348715">
    <property type="protein sequence ID" value="EFH61053.1"/>
    <property type="molecule type" value="Genomic_DNA"/>
</dbReference>
<evidence type="ECO:0000256" key="4">
    <source>
        <dbReference type="ARBA" id="ARBA00022525"/>
    </source>
</evidence>
<evidence type="ECO:0000256" key="5">
    <source>
        <dbReference type="ARBA" id="ARBA00022729"/>
    </source>
</evidence>
<dbReference type="Proteomes" id="UP000008694">
    <property type="component" value="Unassembled WGS sequence"/>
</dbReference>
<dbReference type="InterPro" id="IPR010264">
    <property type="entry name" value="Self-incomp_S1"/>
</dbReference>
<dbReference type="PANTHER" id="PTHR31232:SF39">
    <property type="entry name" value="S-PROTEIN HOMOLOG-RELATED"/>
    <property type="match status" value="1"/>
</dbReference>
<dbReference type="PANTHER" id="PTHR31232">
    <property type="match status" value="1"/>
</dbReference>
<dbReference type="HOGENOM" id="CLU_125658_3_0_1"/>
<name>D7L8Z1_ARALL</name>
<reference evidence="8" key="1">
    <citation type="journal article" date="2011" name="Nat. Genet.">
        <title>The Arabidopsis lyrata genome sequence and the basis of rapid genome size change.</title>
        <authorList>
            <person name="Hu T.T."/>
            <person name="Pattyn P."/>
            <person name="Bakker E.G."/>
            <person name="Cao J."/>
            <person name="Cheng J.-F."/>
            <person name="Clark R.M."/>
            <person name="Fahlgren N."/>
            <person name="Fawcett J.A."/>
            <person name="Grimwood J."/>
            <person name="Gundlach H."/>
            <person name="Haberer G."/>
            <person name="Hollister J.D."/>
            <person name="Ossowski S."/>
            <person name="Ottilar R.P."/>
            <person name="Salamov A.A."/>
            <person name="Schneeberger K."/>
            <person name="Spannagl M."/>
            <person name="Wang X."/>
            <person name="Yang L."/>
            <person name="Nasrallah M.E."/>
            <person name="Bergelson J."/>
            <person name="Carrington J.C."/>
            <person name="Gaut B.S."/>
            <person name="Schmutz J."/>
            <person name="Mayer K.F.X."/>
            <person name="Van de Peer Y."/>
            <person name="Grigoriev I.V."/>
            <person name="Nordborg M."/>
            <person name="Weigel D."/>
            <person name="Guo Y.-L."/>
        </authorList>
    </citation>
    <scope>NUCLEOTIDE SEQUENCE [LARGE SCALE GENOMIC DNA]</scope>
    <source>
        <strain evidence="8">cv. MN47</strain>
    </source>
</reference>
<dbReference type="Pfam" id="PF05938">
    <property type="entry name" value="Self-incomp_S1"/>
    <property type="match status" value="1"/>
</dbReference>
<dbReference type="AlphaFoldDB" id="D7L8Z1"/>
<evidence type="ECO:0000256" key="2">
    <source>
        <dbReference type="ARBA" id="ARBA00005581"/>
    </source>
</evidence>
<feature type="signal peptide" evidence="6">
    <location>
        <begin position="1"/>
        <end position="22"/>
    </location>
</feature>
<evidence type="ECO:0000256" key="6">
    <source>
        <dbReference type="RuleBase" id="RU367044"/>
    </source>
</evidence>
<keyword evidence="8" id="KW-1185">Reference proteome</keyword>
<evidence type="ECO:0000256" key="3">
    <source>
        <dbReference type="ARBA" id="ARBA00022471"/>
    </source>
</evidence>
<feature type="chain" id="PRO_5025096119" description="S-protein homolog" evidence="6">
    <location>
        <begin position="23"/>
        <end position="140"/>
    </location>
</feature>
<gene>
    <name evidence="7" type="ORF">ARALYDRAFT_897226</name>
</gene>
<evidence type="ECO:0000256" key="1">
    <source>
        <dbReference type="ARBA" id="ARBA00004613"/>
    </source>
</evidence>
<keyword evidence="3 6" id="KW-0713">Self-incompatibility</keyword>
<keyword evidence="4 6" id="KW-0964">Secreted</keyword>
<dbReference type="GO" id="GO:0005576">
    <property type="term" value="C:extracellular region"/>
    <property type="evidence" value="ECO:0007669"/>
    <property type="project" value="UniProtKB-SubCell"/>
</dbReference>
<protein>
    <recommendedName>
        <fullName evidence="6">S-protein homolog</fullName>
    </recommendedName>
</protein>
<comment type="similarity">
    <text evidence="2 6">Belongs to the plant self-incompatibility (S1) protein family.</text>
</comment>
<evidence type="ECO:0000313" key="7">
    <source>
        <dbReference type="EMBL" id="EFH61053.1"/>
    </source>
</evidence>
<comment type="subcellular location">
    <subcellularLocation>
        <location evidence="1 6">Secreted</location>
    </subcellularLocation>
</comment>
<organism evidence="8">
    <name type="scientific">Arabidopsis lyrata subsp. lyrata</name>
    <name type="common">Lyre-leaved rock-cress</name>
    <dbReference type="NCBI Taxonomy" id="81972"/>
    <lineage>
        <taxon>Eukaryota</taxon>
        <taxon>Viridiplantae</taxon>
        <taxon>Streptophyta</taxon>
        <taxon>Embryophyta</taxon>
        <taxon>Tracheophyta</taxon>
        <taxon>Spermatophyta</taxon>
        <taxon>Magnoliopsida</taxon>
        <taxon>eudicotyledons</taxon>
        <taxon>Gunneridae</taxon>
        <taxon>Pentapetalae</taxon>
        <taxon>rosids</taxon>
        <taxon>malvids</taxon>
        <taxon>Brassicales</taxon>
        <taxon>Brassicaceae</taxon>
        <taxon>Camelineae</taxon>
        <taxon>Arabidopsis</taxon>
    </lineage>
</organism>
<proteinExistence type="inferred from homology"/>
<sequence>MVNNIFFYLFVIIFLYFGSSEAISLKCHQNTITFQNNLFASRGILKVHCKSKNDDLGEHFVNYEGPTYNFSFHDNIIFNTEFDCDLWKGDHMEYHQSFVAYTSIFLINCGELHTWDARDNAIYYSKDGKPEELKFQWIKN</sequence>
<dbReference type="GO" id="GO:0060320">
    <property type="term" value="P:rejection of self pollen"/>
    <property type="evidence" value="ECO:0007669"/>
    <property type="project" value="UniProtKB-KW"/>
</dbReference>
<evidence type="ECO:0000313" key="8">
    <source>
        <dbReference type="Proteomes" id="UP000008694"/>
    </source>
</evidence>
<accession>D7L8Z1</accession>
<dbReference type="Gramene" id="scaffold_301196.1">
    <property type="protein sequence ID" value="scaffold_301196.1"/>
    <property type="gene ID" value="scaffold_301196.1"/>
</dbReference>
<keyword evidence="5 6" id="KW-0732">Signal</keyword>